<accession>A0ABX9NNQ4</accession>
<dbReference type="Pfam" id="PF00150">
    <property type="entry name" value="Cellulase"/>
    <property type="match status" value="1"/>
</dbReference>
<dbReference type="InterPro" id="IPR017853">
    <property type="entry name" value="GH"/>
</dbReference>
<feature type="signal peptide" evidence="4">
    <location>
        <begin position="1"/>
        <end position="25"/>
    </location>
</feature>
<feature type="chain" id="PRO_5046838637" evidence="4">
    <location>
        <begin position="26"/>
        <end position="318"/>
    </location>
</feature>
<dbReference type="EMBL" id="QZDO01000032">
    <property type="protein sequence ID" value="RJL72528.1"/>
    <property type="molecule type" value="Genomic_DNA"/>
</dbReference>
<evidence type="ECO:0000256" key="2">
    <source>
        <dbReference type="ARBA" id="ARBA00023295"/>
    </source>
</evidence>
<evidence type="ECO:0000313" key="7">
    <source>
        <dbReference type="Proteomes" id="UP000266633"/>
    </source>
</evidence>
<keyword evidence="4" id="KW-0732">Signal</keyword>
<dbReference type="InterPro" id="IPR001547">
    <property type="entry name" value="Glyco_hydro_5"/>
</dbReference>
<evidence type="ECO:0000313" key="6">
    <source>
        <dbReference type="EMBL" id="RJL72528.1"/>
    </source>
</evidence>
<comment type="caution">
    <text evidence="6">The sequence shown here is derived from an EMBL/GenBank/DDBJ whole genome shotgun (WGS) entry which is preliminary data.</text>
</comment>
<sequence length="318" mass="34934">MTLFRCRLIQLALSVIICGAMPAMAAMTVSPLQVSGNKIFPGTRQVNLCGNSLFWSNSGWGAEKFYNAGSITDLKKNWHAGIVRAAMGVEDAGGYLTDPRGNMKRVEVVVDAAIKAGMYVIIDWHSSHAESYQKEATIFFQGMATRYGQYPNVIYEIYNEPFKVSWKNTIRPYAIAVISAIRKKDPDNLIIVGTPNWSQDVDVAAQAPLGGKNIAYAFHFYAGTHGQPFRNKVLTALQHGLPVFVTEWGAVNADGNGPVNVQETATWIRFLNTYKISYVNWAYNDKAEGTSTFLPGTHSLSASGRTVINIDRACPGQP</sequence>
<organism evidence="6 7">
    <name type="scientific">Dickeya dianthicola</name>
    <dbReference type="NCBI Taxonomy" id="204039"/>
    <lineage>
        <taxon>Bacteria</taxon>
        <taxon>Pseudomonadati</taxon>
        <taxon>Pseudomonadota</taxon>
        <taxon>Gammaproteobacteria</taxon>
        <taxon>Enterobacterales</taxon>
        <taxon>Pectobacteriaceae</taxon>
        <taxon>Dickeya</taxon>
    </lineage>
</organism>
<dbReference type="Proteomes" id="UP000266633">
    <property type="component" value="Unassembled WGS sequence"/>
</dbReference>
<dbReference type="PROSITE" id="PS00659">
    <property type="entry name" value="GLYCOSYL_HYDROL_F5"/>
    <property type="match status" value="1"/>
</dbReference>
<evidence type="ECO:0000256" key="3">
    <source>
        <dbReference type="RuleBase" id="RU361153"/>
    </source>
</evidence>
<dbReference type="PANTHER" id="PTHR34142:SF1">
    <property type="entry name" value="GLYCOSIDE HYDROLASE FAMILY 5 DOMAIN-CONTAINING PROTEIN"/>
    <property type="match status" value="1"/>
</dbReference>
<dbReference type="SUPFAM" id="SSF51445">
    <property type="entry name" value="(Trans)glycosidases"/>
    <property type="match status" value="1"/>
</dbReference>
<dbReference type="RefSeq" id="WP_119875320.1">
    <property type="nucleotide sequence ID" value="NZ_CP038499.1"/>
</dbReference>
<feature type="domain" description="Glycoside hydrolase family 5" evidence="5">
    <location>
        <begin position="45"/>
        <end position="286"/>
    </location>
</feature>
<gene>
    <name evidence="6" type="ORF">D5077_10765</name>
</gene>
<keyword evidence="7" id="KW-1185">Reference proteome</keyword>
<comment type="similarity">
    <text evidence="3">Belongs to the glycosyl hydrolase 5 (cellulase A) family.</text>
</comment>
<name>A0ABX9NNQ4_9GAMM</name>
<dbReference type="InterPro" id="IPR018087">
    <property type="entry name" value="Glyco_hydro_5_CS"/>
</dbReference>
<protein>
    <submittedName>
        <fullName evidence="6">Glycoside hydrolase family 5 protein</fullName>
    </submittedName>
</protein>
<keyword evidence="1 3" id="KW-0378">Hydrolase</keyword>
<evidence type="ECO:0000259" key="5">
    <source>
        <dbReference type="Pfam" id="PF00150"/>
    </source>
</evidence>
<proteinExistence type="inferred from homology"/>
<dbReference type="GO" id="GO:0016787">
    <property type="term" value="F:hydrolase activity"/>
    <property type="evidence" value="ECO:0007669"/>
    <property type="project" value="UniProtKB-KW"/>
</dbReference>
<keyword evidence="2 3" id="KW-0326">Glycosidase</keyword>
<evidence type="ECO:0000256" key="1">
    <source>
        <dbReference type="ARBA" id="ARBA00022801"/>
    </source>
</evidence>
<dbReference type="Gene3D" id="3.20.20.80">
    <property type="entry name" value="Glycosidases"/>
    <property type="match status" value="1"/>
</dbReference>
<reference evidence="6 7" key="1">
    <citation type="submission" date="2018-09" db="EMBL/GenBank/DDBJ databases">
        <title>Phylogenetic diversity of Pectobacterium and Dickeya strains causing blackleg disease of potato in Morocco.</title>
        <authorList>
            <person name="Oulghazi S."/>
            <person name="Moumni M."/>
            <person name="Faure D."/>
        </authorList>
    </citation>
    <scope>NUCLEOTIDE SEQUENCE [LARGE SCALE GENOMIC DNA]</scope>
    <source>
        <strain evidence="6 7">S4.16.03.LID</strain>
    </source>
</reference>
<evidence type="ECO:0000256" key="4">
    <source>
        <dbReference type="SAM" id="SignalP"/>
    </source>
</evidence>
<dbReference type="PANTHER" id="PTHR34142">
    <property type="entry name" value="ENDO-BETA-1,4-GLUCANASE A"/>
    <property type="match status" value="1"/>
</dbReference>